<reference evidence="2 3" key="1">
    <citation type="journal article" date="2019" name="Sci. Rep.">
        <title>A high-quality genome of Eragrostis curvula grass provides insights into Poaceae evolution and supports new strategies to enhance forage quality.</title>
        <authorList>
            <person name="Carballo J."/>
            <person name="Santos B.A.C.M."/>
            <person name="Zappacosta D."/>
            <person name="Garbus I."/>
            <person name="Selva J.P."/>
            <person name="Gallo C.A."/>
            <person name="Diaz A."/>
            <person name="Albertini E."/>
            <person name="Caccamo M."/>
            <person name="Echenique V."/>
        </authorList>
    </citation>
    <scope>NUCLEOTIDE SEQUENCE [LARGE SCALE GENOMIC DNA]</scope>
    <source>
        <strain evidence="3">cv. Victoria</strain>
        <tissue evidence="2">Leaf</tissue>
    </source>
</reference>
<evidence type="ECO:0000313" key="3">
    <source>
        <dbReference type="Proteomes" id="UP000324897"/>
    </source>
</evidence>
<accession>A0A5J9W1D1</accession>
<evidence type="ECO:0000256" key="1">
    <source>
        <dbReference type="SAM" id="MobiDB-lite"/>
    </source>
</evidence>
<feature type="compositionally biased region" description="Polar residues" evidence="1">
    <location>
        <begin position="214"/>
        <end position="224"/>
    </location>
</feature>
<dbReference type="EMBL" id="RWGY01000007">
    <property type="protein sequence ID" value="TVU41958.1"/>
    <property type="molecule type" value="Genomic_DNA"/>
</dbReference>
<comment type="caution">
    <text evidence="2">The sequence shown here is derived from an EMBL/GenBank/DDBJ whole genome shotgun (WGS) entry which is preliminary data.</text>
</comment>
<keyword evidence="3" id="KW-1185">Reference proteome</keyword>
<sequence>MRGVLGGSAAAAPLLCISAPSRCPSSALSCSCPGAAAVAIVKGADRGSIHGLRIFLTAFLLYIQNMSVRPEASSPNPCRKRRHPMSICSETRSANDGVSSADHSNYLDDCPTDFDFESNRPLRRRLCPDLSQPHGAGNTHRPRTKCKVGTSSCRLDMFSCQTSDRGVDPTLANDPSTTSDVTLNGAPNSSNDFPTDFNFESTHRIRRRLHSHTSDLGQPDSASSPRLRVKHKSSTSLSEPSCSRINEVDEDEQQRSNVQVSSSGHRQRLYLMNTLGYVMPR</sequence>
<feature type="compositionally biased region" description="Polar residues" evidence="1">
    <location>
        <begin position="173"/>
        <end position="193"/>
    </location>
</feature>
<gene>
    <name evidence="2" type="ORF">EJB05_15520</name>
</gene>
<dbReference type="Gramene" id="TVU41958">
    <property type="protein sequence ID" value="TVU41958"/>
    <property type="gene ID" value="EJB05_15520"/>
</dbReference>
<dbReference type="Proteomes" id="UP000324897">
    <property type="component" value="Chromosome 4"/>
</dbReference>
<name>A0A5J9W1D1_9POAL</name>
<feature type="compositionally biased region" description="Polar residues" evidence="1">
    <location>
        <begin position="255"/>
        <end position="264"/>
    </location>
</feature>
<evidence type="ECO:0000313" key="2">
    <source>
        <dbReference type="EMBL" id="TVU41958.1"/>
    </source>
</evidence>
<protein>
    <submittedName>
        <fullName evidence="2">Uncharacterized protein</fullName>
    </submittedName>
</protein>
<organism evidence="2 3">
    <name type="scientific">Eragrostis curvula</name>
    <name type="common">weeping love grass</name>
    <dbReference type="NCBI Taxonomy" id="38414"/>
    <lineage>
        <taxon>Eukaryota</taxon>
        <taxon>Viridiplantae</taxon>
        <taxon>Streptophyta</taxon>
        <taxon>Embryophyta</taxon>
        <taxon>Tracheophyta</taxon>
        <taxon>Spermatophyta</taxon>
        <taxon>Magnoliopsida</taxon>
        <taxon>Liliopsida</taxon>
        <taxon>Poales</taxon>
        <taxon>Poaceae</taxon>
        <taxon>PACMAD clade</taxon>
        <taxon>Chloridoideae</taxon>
        <taxon>Eragrostideae</taxon>
        <taxon>Eragrostidinae</taxon>
        <taxon>Eragrostis</taxon>
    </lineage>
</organism>
<dbReference type="AlphaFoldDB" id="A0A5J9W1D1"/>
<feature type="region of interest" description="Disordered" evidence="1">
    <location>
        <begin position="125"/>
        <end position="146"/>
    </location>
</feature>
<proteinExistence type="predicted"/>
<feature type="region of interest" description="Disordered" evidence="1">
    <location>
        <begin position="164"/>
        <end position="196"/>
    </location>
</feature>
<feature type="compositionally biased region" description="Polar residues" evidence="1">
    <location>
        <begin position="234"/>
        <end position="244"/>
    </location>
</feature>
<feature type="region of interest" description="Disordered" evidence="1">
    <location>
        <begin position="210"/>
        <end position="264"/>
    </location>
</feature>